<proteinExistence type="predicted"/>
<keyword evidence="2" id="KW-1185">Reference proteome</keyword>
<name>A0ABR9E286_9GAMM</name>
<reference evidence="1 2" key="1">
    <citation type="submission" date="2015-06" db="EMBL/GenBank/DDBJ databases">
        <title>Genome sequence of Pseudoalteromonas aliena.</title>
        <authorList>
            <person name="Xie B.-B."/>
            <person name="Rong J.-C."/>
            <person name="Qin Q.-L."/>
            <person name="Zhang Y.-Z."/>
        </authorList>
    </citation>
    <scope>NUCLEOTIDE SEQUENCE [LARGE SCALE GENOMIC DNA]</scope>
    <source>
        <strain evidence="1 2">SW19</strain>
    </source>
</reference>
<dbReference type="Proteomes" id="UP000648482">
    <property type="component" value="Unassembled WGS sequence"/>
</dbReference>
<gene>
    <name evidence="1" type="ORF">PALI_a2742</name>
</gene>
<comment type="caution">
    <text evidence="1">The sequence shown here is derived from an EMBL/GenBank/DDBJ whole genome shotgun (WGS) entry which is preliminary data.</text>
</comment>
<evidence type="ECO:0000313" key="2">
    <source>
        <dbReference type="Proteomes" id="UP000648482"/>
    </source>
</evidence>
<protein>
    <submittedName>
        <fullName evidence="1">Uncharacterized protein</fullName>
    </submittedName>
</protein>
<organism evidence="1 2">
    <name type="scientific">Pseudoalteromonas aliena SW19</name>
    <dbReference type="NCBI Taxonomy" id="1314866"/>
    <lineage>
        <taxon>Bacteria</taxon>
        <taxon>Pseudomonadati</taxon>
        <taxon>Pseudomonadota</taxon>
        <taxon>Gammaproteobacteria</taxon>
        <taxon>Alteromonadales</taxon>
        <taxon>Pseudoalteromonadaceae</taxon>
        <taxon>Pseudoalteromonas</taxon>
    </lineage>
</organism>
<sequence>MFYDYVNFISSRKSAIITLKPELHANAIKLDTHSNLTSKAVSKFTFLGQ</sequence>
<dbReference type="EMBL" id="AQGU01000027">
    <property type="protein sequence ID" value="MBE0360712.1"/>
    <property type="molecule type" value="Genomic_DNA"/>
</dbReference>
<evidence type="ECO:0000313" key="1">
    <source>
        <dbReference type="EMBL" id="MBE0360712.1"/>
    </source>
</evidence>
<accession>A0ABR9E286</accession>